<feature type="transmembrane region" description="Helical" evidence="7">
    <location>
        <begin position="238"/>
        <end position="265"/>
    </location>
</feature>
<evidence type="ECO:0000256" key="1">
    <source>
        <dbReference type="ARBA" id="ARBA00004651"/>
    </source>
</evidence>
<feature type="transmembrane region" description="Helical" evidence="7">
    <location>
        <begin position="286"/>
        <end position="305"/>
    </location>
</feature>
<feature type="transmembrane region" description="Helical" evidence="7">
    <location>
        <begin position="647"/>
        <end position="670"/>
    </location>
</feature>
<feature type="transmembrane region" description="Helical" evidence="7">
    <location>
        <begin position="747"/>
        <end position="769"/>
    </location>
</feature>
<dbReference type="RefSeq" id="WP_377470882.1">
    <property type="nucleotide sequence ID" value="NZ_JBHLWN010000054.1"/>
</dbReference>
<dbReference type="Pfam" id="PF12704">
    <property type="entry name" value="MacB_PCD"/>
    <property type="match status" value="1"/>
</dbReference>
<keyword evidence="2" id="KW-1003">Cell membrane</keyword>
<feature type="domain" description="MacB-like periplasmic core" evidence="9">
    <location>
        <begin position="465"/>
        <end position="621"/>
    </location>
</feature>
<dbReference type="Pfam" id="PF02687">
    <property type="entry name" value="FtsX"/>
    <property type="match status" value="2"/>
</dbReference>
<evidence type="ECO:0000259" key="9">
    <source>
        <dbReference type="Pfam" id="PF12704"/>
    </source>
</evidence>
<keyword evidence="3 7" id="KW-0812">Transmembrane</keyword>
<dbReference type="PANTHER" id="PTHR30572:SF4">
    <property type="entry name" value="ABC TRANSPORTER PERMEASE YTRF"/>
    <property type="match status" value="1"/>
</dbReference>
<evidence type="ECO:0000256" key="5">
    <source>
        <dbReference type="ARBA" id="ARBA00023136"/>
    </source>
</evidence>
<feature type="domain" description="ABC3 transporter permease C-terminal" evidence="8">
    <location>
        <begin position="244"/>
        <end position="363"/>
    </location>
</feature>
<evidence type="ECO:0000256" key="6">
    <source>
        <dbReference type="ARBA" id="ARBA00038076"/>
    </source>
</evidence>
<dbReference type="InterPro" id="IPR003838">
    <property type="entry name" value="ABC3_permease_C"/>
</dbReference>
<comment type="caution">
    <text evidence="10">The sequence shown here is derived from an EMBL/GenBank/DDBJ whole genome shotgun (WGS) entry which is preliminary data.</text>
</comment>
<comment type="similarity">
    <text evidence="6">Belongs to the ABC-4 integral membrane protein family.</text>
</comment>
<evidence type="ECO:0000256" key="2">
    <source>
        <dbReference type="ARBA" id="ARBA00022475"/>
    </source>
</evidence>
<reference evidence="10 11" key="1">
    <citation type="submission" date="2024-09" db="EMBL/GenBank/DDBJ databases">
        <authorList>
            <person name="Sun Q."/>
            <person name="Mori K."/>
        </authorList>
    </citation>
    <scope>NUCLEOTIDE SEQUENCE [LARGE SCALE GENOMIC DNA]</scope>
    <source>
        <strain evidence="10 11">CCM 7759</strain>
    </source>
</reference>
<accession>A0ABV6DLL7</accession>
<evidence type="ECO:0000256" key="7">
    <source>
        <dbReference type="SAM" id="Phobius"/>
    </source>
</evidence>
<feature type="transmembrane region" description="Helical" evidence="7">
    <location>
        <begin position="705"/>
        <end position="727"/>
    </location>
</feature>
<dbReference type="InterPro" id="IPR050250">
    <property type="entry name" value="Macrolide_Exporter_MacB"/>
</dbReference>
<protein>
    <submittedName>
        <fullName evidence="10">ABC transporter permease</fullName>
    </submittedName>
</protein>
<dbReference type="InterPro" id="IPR025857">
    <property type="entry name" value="MacB_PCD"/>
</dbReference>
<organism evidence="10 11">
    <name type="scientific">Paenibacillus chartarius</name>
    <dbReference type="NCBI Taxonomy" id="747481"/>
    <lineage>
        <taxon>Bacteria</taxon>
        <taxon>Bacillati</taxon>
        <taxon>Bacillota</taxon>
        <taxon>Bacilli</taxon>
        <taxon>Bacillales</taxon>
        <taxon>Paenibacillaceae</taxon>
        <taxon>Paenibacillus</taxon>
    </lineage>
</organism>
<keyword evidence="5 7" id="KW-0472">Membrane</keyword>
<feature type="domain" description="ABC3 transporter permease C-terminal" evidence="8">
    <location>
        <begin position="656"/>
        <end position="775"/>
    </location>
</feature>
<name>A0ABV6DLL7_9BACL</name>
<evidence type="ECO:0000313" key="11">
    <source>
        <dbReference type="Proteomes" id="UP001589776"/>
    </source>
</evidence>
<keyword evidence="11" id="KW-1185">Reference proteome</keyword>
<evidence type="ECO:0000259" key="8">
    <source>
        <dbReference type="Pfam" id="PF02687"/>
    </source>
</evidence>
<feature type="transmembrane region" description="Helical" evidence="7">
    <location>
        <begin position="334"/>
        <end position="357"/>
    </location>
</feature>
<gene>
    <name evidence="10" type="ORF">ACFFK0_13935</name>
</gene>
<sequence length="783" mass="85143">MVMMVLSIAVGIFGIGTILSAYTILTREMSLNYQSTNPASAFLELDHIDKSLLDGVRNRPGIAGAEATAWVEARVEVRPQEWKPLLIFGVEDFKSMRISTFRPESGAWPPSEGSILLERTALQLLKAKIGDAPRIQTPDGQKLNVAITGTVHDPSLAPSWQEQTAYGYAAPSTLALLGETDAFHILKVLVKDQPMNSQAIERTIGELAVWLKQQGHKVGEIRIPPPGKHPHQSQMTAILIMLLIFSLLALTLSAILIATMIGGLLAGQIRQIGVMKAIGARTSQIAALYLLLIMLVGFAAVLLGMPTGIAAGRGFAVTVAELLNFTLYSDSIPLWNYVVLLLAGILVPFLTALVPIWRATRITVREAINDFGTSRKSFGSKRLDIWLGKIRGLDRTLILALRNTFRRRGRLLLTLSLLAAAGGMFMTSLNVRTGWESILSDAVSNRHYDLEIRLNRPEAEHRIIQILQSIPEVRHVEAWNREPAAAIRTDGLDIIRTYPDGGHGSFTLRSVPADTETVELPLLKGRWLRSGDSDNAVVLNHNAHALFPEVNLGDPLSLAINGNPVQLQVVGIVRENLSPAAAYVSPSGYTKAVGLSGQTNALRVALKDPGTVDRVQQEIERVLEKENVRVEAVISETMLNEAVSGHVYILIFALILMSVIMAVVGALGLMSSMGTNVVERTREFGIMRTIGGRSRTVLRNVVSEGIFIGLMSWVIALVISLPVSAAVGNLIGNLAFRSPLPLVSSPTAILIWLVIIIIGSATASVYPAWKASRLTIRDTLDYI</sequence>
<dbReference type="Proteomes" id="UP001589776">
    <property type="component" value="Unassembled WGS sequence"/>
</dbReference>
<keyword evidence="4 7" id="KW-1133">Transmembrane helix</keyword>
<comment type="subcellular location">
    <subcellularLocation>
        <location evidence="1">Cell membrane</location>
        <topology evidence="1">Multi-pass membrane protein</topology>
    </subcellularLocation>
</comment>
<dbReference type="PANTHER" id="PTHR30572">
    <property type="entry name" value="MEMBRANE COMPONENT OF TRANSPORTER-RELATED"/>
    <property type="match status" value="1"/>
</dbReference>
<evidence type="ECO:0000313" key="10">
    <source>
        <dbReference type="EMBL" id="MFC0213540.1"/>
    </source>
</evidence>
<evidence type="ECO:0000256" key="3">
    <source>
        <dbReference type="ARBA" id="ARBA00022692"/>
    </source>
</evidence>
<dbReference type="EMBL" id="JBHLWN010000054">
    <property type="protein sequence ID" value="MFC0213540.1"/>
    <property type="molecule type" value="Genomic_DNA"/>
</dbReference>
<evidence type="ECO:0000256" key="4">
    <source>
        <dbReference type="ARBA" id="ARBA00022989"/>
    </source>
</evidence>
<proteinExistence type="inferred from homology"/>
<feature type="transmembrane region" description="Helical" evidence="7">
    <location>
        <begin position="411"/>
        <end position="431"/>
    </location>
</feature>